<sequence>MSDKAENASNPLDLVKWVLVIGLLGGLVYVYNQYQDVSVLYRALGAVAVAVIALGIASTTIKGQTFLSFAKEARIEVRKVVWPTRQEVVRMTLIILLATALVGLMLYLIDMVLVWLVGIVTGIGV</sequence>
<evidence type="ECO:0000256" key="7">
    <source>
        <dbReference type="ARBA" id="ARBA00023010"/>
    </source>
</evidence>
<organism evidence="10 11">
    <name type="scientific">Glaciecola petra</name>
    <dbReference type="NCBI Taxonomy" id="3075602"/>
    <lineage>
        <taxon>Bacteria</taxon>
        <taxon>Pseudomonadati</taxon>
        <taxon>Pseudomonadota</taxon>
        <taxon>Gammaproteobacteria</taxon>
        <taxon>Alteromonadales</taxon>
        <taxon>Alteromonadaceae</taxon>
        <taxon>Glaciecola</taxon>
    </lineage>
</organism>
<dbReference type="InterPro" id="IPR005807">
    <property type="entry name" value="SecE_bac"/>
</dbReference>
<dbReference type="PRINTS" id="PR01650">
    <property type="entry name" value="SECETRNLCASE"/>
</dbReference>
<keyword evidence="3 9" id="KW-1003">Cell membrane</keyword>
<evidence type="ECO:0000256" key="6">
    <source>
        <dbReference type="ARBA" id="ARBA00022989"/>
    </source>
</evidence>
<evidence type="ECO:0000313" key="10">
    <source>
        <dbReference type="EMBL" id="MDT0596240.1"/>
    </source>
</evidence>
<comment type="similarity">
    <text evidence="9">Belongs to the SecE/SEC61-gamma family.</text>
</comment>
<feature type="transmembrane region" description="Helical" evidence="9">
    <location>
        <begin position="88"/>
        <end position="109"/>
    </location>
</feature>
<evidence type="ECO:0000256" key="5">
    <source>
        <dbReference type="ARBA" id="ARBA00022927"/>
    </source>
</evidence>
<keyword evidence="7 9" id="KW-0811">Translocation</keyword>
<evidence type="ECO:0000256" key="4">
    <source>
        <dbReference type="ARBA" id="ARBA00022692"/>
    </source>
</evidence>
<comment type="function">
    <text evidence="9">Essential subunit of the Sec protein translocation channel SecYEG. Clamps together the 2 halves of SecY. May contact the channel plug during translocation.</text>
</comment>
<dbReference type="EMBL" id="JAVRHX010000005">
    <property type="protein sequence ID" value="MDT0596240.1"/>
    <property type="molecule type" value="Genomic_DNA"/>
</dbReference>
<dbReference type="Gene3D" id="1.20.5.1030">
    <property type="entry name" value="Preprotein translocase secy subunit"/>
    <property type="match status" value="1"/>
</dbReference>
<evidence type="ECO:0000313" key="11">
    <source>
        <dbReference type="Proteomes" id="UP001253545"/>
    </source>
</evidence>
<reference evidence="10 11" key="1">
    <citation type="submission" date="2023-09" db="EMBL/GenBank/DDBJ databases">
        <authorList>
            <person name="Rey-Velasco X."/>
        </authorList>
    </citation>
    <scope>NUCLEOTIDE SEQUENCE [LARGE SCALE GENOMIC DNA]</scope>
    <source>
        <strain evidence="10 11">P117</strain>
    </source>
</reference>
<gene>
    <name evidence="9 10" type="primary">secE</name>
    <name evidence="10" type="ORF">RM552_15405</name>
</gene>
<evidence type="ECO:0000256" key="8">
    <source>
        <dbReference type="ARBA" id="ARBA00023136"/>
    </source>
</evidence>
<keyword evidence="5 9" id="KW-0653">Protein transport</keyword>
<comment type="subcellular location">
    <subcellularLocation>
        <location evidence="1">Membrane</location>
    </subcellularLocation>
</comment>
<feature type="transmembrane region" description="Helical" evidence="9">
    <location>
        <begin position="12"/>
        <end position="31"/>
    </location>
</feature>
<dbReference type="NCBIfam" id="TIGR00964">
    <property type="entry name" value="secE_bact"/>
    <property type="match status" value="1"/>
</dbReference>
<comment type="caution">
    <text evidence="10">The sequence shown here is derived from an EMBL/GenBank/DDBJ whole genome shotgun (WGS) entry which is preliminary data.</text>
</comment>
<keyword evidence="4 9" id="KW-0812">Transmembrane</keyword>
<dbReference type="RefSeq" id="WP_311369759.1">
    <property type="nucleotide sequence ID" value="NZ_JAVRHX010000005.1"/>
</dbReference>
<proteinExistence type="inferred from homology"/>
<evidence type="ECO:0000256" key="2">
    <source>
        <dbReference type="ARBA" id="ARBA00022448"/>
    </source>
</evidence>
<keyword evidence="2 9" id="KW-0813">Transport</keyword>
<comment type="subunit">
    <text evidence="9">Component of the Sec protein translocase complex. Heterotrimer consisting of SecY, SecE and SecG subunits. The heterotrimers can form oligomers, although 1 heterotrimer is thought to be able to translocate proteins. Interacts with the ribosome. Interacts with SecDF, and other proteins may be involved. Interacts with SecA.</text>
</comment>
<dbReference type="PANTHER" id="PTHR33910">
    <property type="entry name" value="PROTEIN TRANSLOCASE SUBUNIT SECE"/>
    <property type="match status" value="1"/>
</dbReference>
<keyword evidence="11" id="KW-1185">Reference proteome</keyword>
<evidence type="ECO:0000256" key="3">
    <source>
        <dbReference type="ARBA" id="ARBA00022475"/>
    </source>
</evidence>
<evidence type="ECO:0000256" key="1">
    <source>
        <dbReference type="ARBA" id="ARBA00004370"/>
    </source>
</evidence>
<dbReference type="Proteomes" id="UP001253545">
    <property type="component" value="Unassembled WGS sequence"/>
</dbReference>
<evidence type="ECO:0000256" key="9">
    <source>
        <dbReference type="HAMAP-Rule" id="MF_00422"/>
    </source>
</evidence>
<dbReference type="HAMAP" id="MF_00422">
    <property type="entry name" value="SecE"/>
    <property type="match status" value="1"/>
</dbReference>
<dbReference type="Pfam" id="PF00584">
    <property type="entry name" value="SecE"/>
    <property type="match status" value="1"/>
</dbReference>
<dbReference type="InterPro" id="IPR001901">
    <property type="entry name" value="Translocase_SecE/Sec61-g"/>
</dbReference>
<protein>
    <recommendedName>
        <fullName evidence="9">Protein translocase subunit SecE</fullName>
    </recommendedName>
</protein>
<keyword evidence="8 9" id="KW-0472">Membrane</keyword>
<keyword evidence="6 9" id="KW-1133">Transmembrane helix</keyword>
<dbReference type="PROSITE" id="PS01067">
    <property type="entry name" value="SECE_SEC61G"/>
    <property type="match status" value="1"/>
</dbReference>
<feature type="transmembrane region" description="Helical" evidence="9">
    <location>
        <begin position="43"/>
        <end position="67"/>
    </location>
</feature>
<dbReference type="InterPro" id="IPR038379">
    <property type="entry name" value="SecE_sf"/>
</dbReference>
<name>A0ABU2ZV15_9ALTE</name>
<comment type="caution">
    <text evidence="9">Lacks conserved residue(s) required for the propagation of feature annotation.</text>
</comment>
<accession>A0ABU2ZV15</accession>
<dbReference type="PANTHER" id="PTHR33910:SF1">
    <property type="entry name" value="PROTEIN TRANSLOCASE SUBUNIT SECE"/>
    <property type="match status" value="1"/>
</dbReference>